<dbReference type="Proteomes" id="UP000077177">
    <property type="component" value="Chromosome"/>
</dbReference>
<proteinExistence type="predicted"/>
<feature type="compositionally biased region" description="Polar residues" evidence="1">
    <location>
        <begin position="15"/>
        <end position="27"/>
    </location>
</feature>
<protein>
    <submittedName>
        <fullName evidence="2">Uncharacterized protein</fullName>
    </submittedName>
</protein>
<dbReference type="KEGG" id="fla:SY85_07910"/>
<feature type="compositionally biased region" description="Basic and acidic residues" evidence="1">
    <location>
        <begin position="44"/>
        <end position="54"/>
    </location>
</feature>
<keyword evidence="3" id="KW-1185">Reference proteome</keyword>
<dbReference type="AlphaFoldDB" id="A0A172TTL0"/>
<dbReference type="RefSeq" id="WP_066403267.1">
    <property type="nucleotide sequence ID" value="NZ_CP011390.1"/>
</dbReference>
<organism evidence="2 3">
    <name type="scientific">Flavisolibacter tropicus</name>
    <dbReference type="NCBI Taxonomy" id="1492898"/>
    <lineage>
        <taxon>Bacteria</taxon>
        <taxon>Pseudomonadati</taxon>
        <taxon>Bacteroidota</taxon>
        <taxon>Chitinophagia</taxon>
        <taxon>Chitinophagales</taxon>
        <taxon>Chitinophagaceae</taxon>
        <taxon>Flavisolibacter</taxon>
    </lineage>
</organism>
<reference evidence="2 3" key="2">
    <citation type="journal article" date="2016" name="Int. J. Syst. Evol. Microbiol.">
        <title>Flavisolibacter tropicus sp. nov., isolated from tropical soil.</title>
        <authorList>
            <person name="Lee J.J."/>
            <person name="Kang M.S."/>
            <person name="Kim G.S."/>
            <person name="Lee C.S."/>
            <person name="Lim S."/>
            <person name="Lee J."/>
            <person name="Roh S.H."/>
            <person name="Kang H."/>
            <person name="Ha J.M."/>
            <person name="Bae S."/>
            <person name="Jung H.Y."/>
            <person name="Kim M.K."/>
        </authorList>
    </citation>
    <scope>NUCLEOTIDE SEQUENCE [LARGE SCALE GENOMIC DNA]</scope>
    <source>
        <strain evidence="2 3">LCS9</strain>
    </source>
</reference>
<evidence type="ECO:0000313" key="2">
    <source>
        <dbReference type="EMBL" id="ANE50429.1"/>
    </source>
</evidence>
<feature type="region of interest" description="Disordered" evidence="1">
    <location>
        <begin position="1"/>
        <end position="79"/>
    </location>
</feature>
<accession>A0A172TTL0</accession>
<evidence type="ECO:0000256" key="1">
    <source>
        <dbReference type="SAM" id="MobiDB-lite"/>
    </source>
</evidence>
<gene>
    <name evidence="2" type="ORF">SY85_07910</name>
</gene>
<sequence length="79" mass="9105">MTTVSNTRLPEENKLPTTSPGNASNPPLQDERFEPAHNNQLINEHGEKHLRETANIEDYPDAQDEQHMDEAIKRQKKEE</sequence>
<evidence type="ECO:0000313" key="3">
    <source>
        <dbReference type="Proteomes" id="UP000077177"/>
    </source>
</evidence>
<dbReference type="OrthoDB" id="681030at2"/>
<reference evidence="3" key="1">
    <citation type="submission" date="2015-01" db="EMBL/GenBank/DDBJ databases">
        <title>Flavisolibacter sp./LCS9/ whole genome sequencing.</title>
        <authorList>
            <person name="Kim M.K."/>
            <person name="Srinivasan S."/>
            <person name="Lee J.-J."/>
        </authorList>
    </citation>
    <scope>NUCLEOTIDE SEQUENCE [LARGE SCALE GENOMIC DNA]</scope>
    <source>
        <strain evidence="3">LCS9</strain>
    </source>
</reference>
<name>A0A172TTL0_9BACT</name>
<dbReference type="EMBL" id="CP011390">
    <property type="protein sequence ID" value="ANE50429.1"/>
    <property type="molecule type" value="Genomic_DNA"/>
</dbReference>
<feature type="compositionally biased region" description="Basic and acidic residues" evidence="1">
    <location>
        <begin position="64"/>
        <end position="79"/>
    </location>
</feature>